<sequence>MDAELITNAVLFARQGVIHPRLIPNTLTNDAYKLTKLISPDTQSTPENNTVFEKSKILSLNKCFVFFSRWILHKESDQESLKSELNGKNVDHLKALVEKFEEMTEFIKDKQNIHKPLVEMIRKVKAIFKQQSVAAYKRATWRSGSRNRFTCPGNQTRPKAYTRVQVVHTARTRDIRRYSFTLVQVVHQGTRTCDVRRDKLTPHATSRDSGTTSMWYSQRPKTISPRCSHSRGSQEQIDHSNYERVLIVASRTTLKTS</sequence>
<gene>
    <name evidence="2" type="ORF">TBRA_LOCUS13901</name>
</gene>
<protein>
    <submittedName>
        <fullName evidence="2">Uncharacterized protein</fullName>
    </submittedName>
</protein>
<feature type="compositionally biased region" description="Polar residues" evidence="1">
    <location>
        <begin position="203"/>
        <end position="235"/>
    </location>
</feature>
<proteinExistence type="predicted"/>
<evidence type="ECO:0000256" key="1">
    <source>
        <dbReference type="SAM" id="MobiDB-lite"/>
    </source>
</evidence>
<organism evidence="2 3">
    <name type="scientific">Trichogramma brassicae</name>
    <dbReference type="NCBI Taxonomy" id="86971"/>
    <lineage>
        <taxon>Eukaryota</taxon>
        <taxon>Metazoa</taxon>
        <taxon>Ecdysozoa</taxon>
        <taxon>Arthropoda</taxon>
        <taxon>Hexapoda</taxon>
        <taxon>Insecta</taxon>
        <taxon>Pterygota</taxon>
        <taxon>Neoptera</taxon>
        <taxon>Endopterygota</taxon>
        <taxon>Hymenoptera</taxon>
        <taxon>Apocrita</taxon>
        <taxon>Proctotrupomorpha</taxon>
        <taxon>Chalcidoidea</taxon>
        <taxon>Trichogrammatidae</taxon>
        <taxon>Trichogramma</taxon>
    </lineage>
</organism>
<reference evidence="2 3" key="1">
    <citation type="submission" date="2020-02" db="EMBL/GenBank/DDBJ databases">
        <authorList>
            <person name="Ferguson B K."/>
        </authorList>
    </citation>
    <scope>NUCLEOTIDE SEQUENCE [LARGE SCALE GENOMIC DNA]</scope>
</reference>
<feature type="region of interest" description="Disordered" evidence="1">
    <location>
        <begin position="198"/>
        <end position="238"/>
    </location>
</feature>
<keyword evidence="3" id="KW-1185">Reference proteome</keyword>
<name>A0A6H5IV67_9HYME</name>
<dbReference type="AlphaFoldDB" id="A0A6H5IV67"/>
<dbReference type="EMBL" id="CADCXV010001176">
    <property type="protein sequence ID" value="CAB0042272.1"/>
    <property type="molecule type" value="Genomic_DNA"/>
</dbReference>
<evidence type="ECO:0000313" key="3">
    <source>
        <dbReference type="Proteomes" id="UP000479190"/>
    </source>
</evidence>
<accession>A0A6H5IV67</accession>
<dbReference type="Proteomes" id="UP000479190">
    <property type="component" value="Unassembled WGS sequence"/>
</dbReference>
<evidence type="ECO:0000313" key="2">
    <source>
        <dbReference type="EMBL" id="CAB0042272.1"/>
    </source>
</evidence>